<dbReference type="SUPFAM" id="SSF81324">
    <property type="entry name" value="Voltage-gated potassium channels"/>
    <property type="match status" value="1"/>
</dbReference>
<dbReference type="Pfam" id="PF02254">
    <property type="entry name" value="TrkA_N"/>
    <property type="match status" value="1"/>
</dbReference>
<organism evidence="4 5">
    <name type="scientific">Aliibacillus thermotolerans</name>
    <dbReference type="NCBI Taxonomy" id="1834418"/>
    <lineage>
        <taxon>Bacteria</taxon>
        <taxon>Bacillati</taxon>
        <taxon>Bacillota</taxon>
        <taxon>Bacilli</taxon>
        <taxon>Bacillales</taxon>
        <taxon>Bacillaceae</taxon>
        <taxon>Aliibacillus</taxon>
    </lineage>
</organism>
<dbReference type="PROSITE" id="PS51201">
    <property type="entry name" value="RCK_N"/>
    <property type="match status" value="1"/>
</dbReference>
<keyword evidence="2" id="KW-1133">Transmembrane helix</keyword>
<keyword evidence="4" id="KW-0406">Ion transport</keyword>
<dbReference type="Pfam" id="PF07885">
    <property type="entry name" value="Ion_trans_2"/>
    <property type="match status" value="1"/>
</dbReference>
<keyword evidence="4" id="KW-0813">Transport</keyword>
<gene>
    <name evidence="4" type="ORF">ACFPTR_11070</name>
</gene>
<protein>
    <submittedName>
        <fullName evidence="4">Potassium channel family protein</fullName>
    </submittedName>
</protein>
<feature type="transmembrane region" description="Helical" evidence="2">
    <location>
        <begin position="48"/>
        <end position="66"/>
    </location>
</feature>
<dbReference type="PANTHER" id="PTHR43833:SF9">
    <property type="entry name" value="POTASSIUM CHANNEL PROTEIN YUGO-RELATED"/>
    <property type="match status" value="1"/>
</dbReference>
<evidence type="ECO:0000259" key="3">
    <source>
        <dbReference type="PROSITE" id="PS51201"/>
    </source>
</evidence>
<evidence type="ECO:0000256" key="2">
    <source>
        <dbReference type="SAM" id="Phobius"/>
    </source>
</evidence>
<dbReference type="GO" id="GO:0034220">
    <property type="term" value="P:monoatomic ion transmembrane transport"/>
    <property type="evidence" value="ECO:0007669"/>
    <property type="project" value="UniProtKB-KW"/>
</dbReference>
<comment type="caution">
    <text evidence="4">The sequence shown here is derived from an EMBL/GenBank/DDBJ whole genome shotgun (WGS) entry which is preliminary data.</text>
</comment>
<dbReference type="Gene3D" id="1.10.287.70">
    <property type="match status" value="1"/>
</dbReference>
<feature type="domain" description="RCK N-terminal" evidence="3">
    <location>
        <begin position="113"/>
        <end position="239"/>
    </location>
</feature>
<dbReference type="Proteomes" id="UP001596143">
    <property type="component" value="Unassembled WGS sequence"/>
</dbReference>
<proteinExistence type="predicted"/>
<feature type="transmembrane region" description="Helical" evidence="2">
    <location>
        <begin position="72"/>
        <end position="98"/>
    </location>
</feature>
<dbReference type="InterPro" id="IPR003148">
    <property type="entry name" value="RCK_N"/>
</dbReference>
<keyword evidence="2" id="KW-0472">Membrane</keyword>
<dbReference type="InterPro" id="IPR050721">
    <property type="entry name" value="Trk_Ktr_HKT_K-transport"/>
</dbReference>
<keyword evidence="2" id="KW-0812">Transmembrane</keyword>
<evidence type="ECO:0000256" key="1">
    <source>
        <dbReference type="ARBA" id="ARBA00004651"/>
    </source>
</evidence>
<feature type="transmembrane region" description="Helical" evidence="2">
    <location>
        <begin position="14"/>
        <end position="36"/>
    </location>
</feature>
<dbReference type="InterPro" id="IPR013099">
    <property type="entry name" value="K_chnl_dom"/>
</dbReference>
<evidence type="ECO:0000313" key="4">
    <source>
        <dbReference type="EMBL" id="MFC5629395.1"/>
    </source>
</evidence>
<dbReference type="Gene3D" id="3.40.50.720">
    <property type="entry name" value="NAD(P)-binding Rossmann-like Domain"/>
    <property type="match status" value="1"/>
</dbReference>
<keyword evidence="5" id="KW-1185">Reference proteome</keyword>
<name>A0ABW0UAP6_9BACI</name>
<reference evidence="5" key="1">
    <citation type="journal article" date="2019" name="Int. J. Syst. Evol. Microbiol.">
        <title>The Global Catalogue of Microorganisms (GCM) 10K type strain sequencing project: providing services to taxonomists for standard genome sequencing and annotation.</title>
        <authorList>
            <consortium name="The Broad Institute Genomics Platform"/>
            <consortium name="The Broad Institute Genome Sequencing Center for Infectious Disease"/>
            <person name="Wu L."/>
            <person name="Ma J."/>
        </authorList>
    </citation>
    <scope>NUCLEOTIDE SEQUENCE [LARGE SCALE GENOMIC DNA]</scope>
    <source>
        <strain evidence="5">CGMCC 1.15790</strain>
    </source>
</reference>
<dbReference type="RefSeq" id="WP_270897122.1">
    <property type="nucleotide sequence ID" value="NZ_JBHSPF010000059.1"/>
</dbReference>
<keyword evidence="4" id="KW-0407">Ion channel</keyword>
<comment type="subcellular location">
    <subcellularLocation>
        <location evidence="1">Cell membrane</location>
        <topology evidence="1">Multi-pass membrane protein</topology>
    </subcellularLocation>
</comment>
<dbReference type="SUPFAM" id="SSF51735">
    <property type="entry name" value="NAD(P)-binding Rossmann-fold domains"/>
    <property type="match status" value="1"/>
</dbReference>
<dbReference type="EMBL" id="JBHSPF010000059">
    <property type="protein sequence ID" value="MFC5629395.1"/>
    <property type="molecule type" value="Genomic_DNA"/>
</dbReference>
<accession>A0ABW0UAP6</accession>
<dbReference type="PANTHER" id="PTHR43833">
    <property type="entry name" value="POTASSIUM CHANNEL PROTEIN 2-RELATED-RELATED"/>
    <property type="match status" value="1"/>
</dbReference>
<evidence type="ECO:0000313" key="5">
    <source>
        <dbReference type="Proteomes" id="UP001596143"/>
    </source>
</evidence>
<sequence length="337" mass="38348">MFQIVQRYYLRAPILLRLLIVIFLLTIIFGVLLFFLERETFPHFFDAIWWAVITATTVGYGDYVPMTIAGRVLAIIVVLLGLGFFTYFVTHIAGAAIVEKKSAKKGTLSSHFKDHYIIVGWNERSKQFIEQMKRTYMEHSVVLIDQTLDESPFFHQKGFQFIKGNPTFEKTLQKANIKEARALIITAGKEMSEQTADAHSILTLLAAKHCKSDLYVSLEILTDEQISNAKHAGADEIIASNFLASLLMKESMEQQGIADLLLLLLDSTDLPQLQTLPCPHEWMHKSFLEGRQLAHKQHQILLGIRRNGKILTHPNESILLSKEDTLFLLSLPEPENR</sequence>
<dbReference type="InterPro" id="IPR036291">
    <property type="entry name" value="NAD(P)-bd_dom_sf"/>
</dbReference>